<dbReference type="Proteomes" id="UP000198362">
    <property type="component" value="Unassembled WGS sequence"/>
</dbReference>
<proteinExistence type="predicted"/>
<organism evidence="1 2">
    <name type="scientific">Asanoa hainanensis</name>
    <dbReference type="NCBI Taxonomy" id="560556"/>
    <lineage>
        <taxon>Bacteria</taxon>
        <taxon>Bacillati</taxon>
        <taxon>Actinomycetota</taxon>
        <taxon>Actinomycetes</taxon>
        <taxon>Micromonosporales</taxon>
        <taxon>Micromonosporaceae</taxon>
        <taxon>Asanoa</taxon>
    </lineage>
</organism>
<accession>A0A239PI27</accession>
<name>A0A239PI27_9ACTN</name>
<protein>
    <submittedName>
        <fullName evidence="1">Uncharacterized protein</fullName>
    </submittedName>
</protein>
<evidence type="ECO:0000313" key="2">
    <source>
        <dbReference type="Proteomes" id="UP000198362"/>
    </source>
</evidence>
<keyword evidence="2" id="KW-1185">Reference proteome</keyword>
<dbReference type="EMBL" id="FZPH01000036">
    <property type="protein sequence ID" value="SNT66268.1"/>
    <property type="molecule type" value="Genomic_DNA"/>
</dbReference>
<gene>
    <name evidence="1" type="ORF">SAMN05421812_13615</name>
</gene>
<reference evidence="1 2" key="1">
    <citation type="submission" date="2017-06" db="EMBL/GenBank/DDBJ databases">
        <authorList>
            <person name="Kim H.J."/>
            <person name="Triplett B.A."/>
        </authorList>
    </citation>
    <scope>NUCLEOTIDE SEQUENCE [LARGE SCALE GENOMIC DNA]</scope>
    <source>
        <strain evidence="1 2">CGMCC 4.5593</strain>
    </source>
</reference>
<evidence type="ECO:0000313" key="1">
    <source>
        <dbReference type="EMBL" id="SNT66268.1"/>
    </source>
</evidence>
<dbReference type="RefSeq" id="WP_144023010.1">
    <property type="nucleotide sequence ID" value="NZ_FZPH01000036.1"/>
</dbReference>
<sequence length="183" mass="19325">MTTNVKLGHVGPPPTGDDPRRRVLAIRGGTAIVAVQSRSGNGWRCNVIAQQPCGGPGRITITDAELAAGSPTMDVDPVRDPDGYAMGWLAVVSTTAPGGHTSTLARALVEDSALRTPGSLAIRLTAHDTQRLARAVHAREIGIRTILHTLVTSGLLTVEDGDADWTTYRLRIPTDASTCQVCR</sequence>
<dbReference type="AlphaFoldDB" id="A0A239PI27"/>